<proteinExistence type="evidence at transcript level"/>
<dbReference type="AlphaFoldDB" id="A0A193KU56"/>
<evidence type="ECO:0000256" key="9">
    <source>
        <dbReference type="ARBA" id="ARBA00023224"/>
    </source>
</evidence>
<feature type="transmembrane region" description="Helical" evidence="11">
    <location>
        <begin position="27"/>
        <end position="52"/>
    </location>
</feature>
<evidence type="ECO:0000256" key="11">
    <source>
        <dbReference type="SAM" id="Phobius"/>
    </source>
</evidence>
<reference evidence="13" key="1">
    <citation type="journal article" date="2016" name="PLoS Biol.">
        <title>GPCRs Direct Germline Development and Somatic Gonad Function in Planarians.</title>
        <authorList>
            <person name="Saberi A."/>
            <person name="Jamal A."/>
            <person name="Beets I."/>
            <person name="Schoofs L."/>
            <person name="Newmark P.A."/>
        </authorList>
    </citation>
    <scope>NUCLEOTIDE SEQUENCE</scope>
</reference>
<keyword evidence="8 10" id="KW-0675">Receptor</keyword>
<accession>A0A193KU56</accession>
<keyword evidence="4 11" id="KW-1133">Transmembrane helix</keyword>
<gene>
    <name evidence="13" type="primary">gcr006</name>
</gene>
<dbReference type="Pfam" id="PF00001">
    <property type="entry name" value="7tm_1"/>
    <property type="match status" value="1"/>
</dbReference>
<keyword evidence="6 11" id="KW-0472">Membrane</keyword>
<feature type="transmembrane region" description="Helical" evidence="11">
    <location>
        <begin position="143"/>
        <end position="163"/>
    </location>
</feature>
<feature type="transmembrane region" description="Helical" evidence="11">
    <location>
        <begin position="106"/>
        <end position="123"/>
    </location>
</feature>
<organism evidence="13">
    <name type="scientific">Schmidtea mediterranea</name>
    <name type="common">Freshwater planarian flatworm</name>
    <dbReference type="NCBI Taxonomy" id="79327"/>
    <lineage>
        <taxon>Eukaryota</taxon>
        <taxon>Metazoa</taxon>
        <taxon>Spiralia</taxon>
        <taxon>Lophotrochozoa</taxon>
        <taxon>Platyhelminthes</taxon>
        <taxon>Rhabditophora</taxon>
        <taxon>Seriata</taxon>
        <taxon>Tricladida</taxon>
        <taxon>Continenticola</taxon>
        <taxon>Geoplanoidea</taxon>
        <taxon>Dugesiidae</taxon>
        <taxon>Schmidtea</taxon>
    </lineage>
</organism>
<evidence type="ECO:0000256" key="4">
    <source>
        <dbReference type="ARBA" id="ARBA00022989"/>
    </source>
</evidence>
<dbReference type="PRINTS" id="PR00237">
    <property type="entry name" value="GPCRRHODOPSN"/>
</dbReference>
<feature type="transmembrane region" description="Helical" evidence="11">
    <location>
        <begin position="64"/>
        <end position="86"/>
    </location>
</feature>
<dbReference type="OrthoDB" id="5956310at2759"/>
<comment type="similarity">
    <text evidence="10">Belongs to the G-protein coupled receptor 1 family.</text>
</comment>
<dbReference type="GO" id="GO:0005886">
    <property type="term" value="C:plasma membrane"/>
    <property type="evidence" value="ECO:0007669"/>
    <property type="project" value="UniProtKB-SubCell"/>
</dbReference>
<evidence type="ECO:0000256" key="3">
    <source>
        <dbReference type="ARBA" id="ARBA00022692"/>
    </source>
</evidence>
<feature type="transmembrane region" description="Helical" evidence="11">
    <location>
        <begin position="429"/>
        <end position="449"/>
    </location>
</feature>
<dbReference type="GO" id="GO:0004993">
    <property type="term" value="F:G protein-coupled serotonin receptor activity"/>
    <property type="evidence" value="ECO:0007669"/>
    <property type="project" value="UniProtKB-ARBA"/>
</dbReference>
<name>A0A193KU56_SCHMD</name>
<keyword evidence="7" id="KW-1015">Disulfide bond</keyword>
<dbReference type="CDD" id="cd15331">
    <property type="entry name" value="7tmA_5-HT1A_invertebrates"/>
    <property type="match status" value="1"/>
</dbReference>
<feature type="domain" description="G-protein coupled receptors family 1 profile" evidence="12">
    <location>
        <begin position="44"/>
        <end position="486"/>
    </location>
</feature>
<evidence type="ECO:0000256" key="10">
    <source>
        <dbReference type="RuleBase" id="RU000688"/>
    </source>
</evidence>
<comment type="subcellular location">
    <subcellularLocation>
        <location evidence="1">Cell membrane</location>
        <topology evidence="1">Multi-pass membrane protein</topology>
    </subcellularLocation>
</comment>
<evidence type="ECO:0000313" key="13">
    <source>
        <dbReference type="EMBL" id="ANO38988.1"/>
    </source>
</evidence>
<keyword evidence="2" id="KW-1003">Cell membrane</keyword>
<evidence type="ECO:0000256" key="6">
    <source>
        <dbReference type="ARBA" id="ARBA00023136"/>
    </source>
</evidence>
<evidence type="ECO:0000259" key="12">
    <source>
        <dbReference type="PROSITE" id="PS50262"/>
    </source>
</evidence>
<feature type="transmembrane region" description="Helical" evidence="11">
    <location>
        <begin position="196"/>
        <end position="216"/>
    </location>
</feature>
<dbReference type="SMART" id="SM01381">
    <property type="entry name" value="7TM_GPCR_Srsx"/>
    <property type="match status" value="1"/>
</dbReference>
<protein>
    <submittedName>
        <fullName evidence="13">GCR006</fullName>
    </submittedName>
</protein>
<keyword evidence="5 10" id="KW-0297">G-protein coupled receptor</keyword>
<sequence>MVLFYEYENVTESQIARFSPRLSWIQFYITALFLGAIILWTIIGNVFVVAAIVLERTLKNVSNYLILSLAVADLMVAILVMPISAIKEVSSTWWLGIELCDLWTCFDVLSCTASILHLVVIAIDRYWAVTDINYLHRRTSSRIILMIIGVWLISVIISVPSRFHTHRNNAEWLRVIVNGSCIINESVSYTVFSNLGAFYLPMAFMSVIYLRIYIFARSRIRYKRKKMKQNHCLSNTDHKSCTDQTKPTENTGQCPCNKRKIDEISYILNCEHCKLESLVIQNQNRKEWFDKHMSLLEFADEGENDSLSIQSNFYATTFANVKFENVDHVANVNCVGENDRNKAETMSNHSQKKINQTTNWSPKLIFYNYKAKLLNFKNDLSFKGSNKSSELQFNDDRSQSSLSFKDNKFNAMNSASIRNKVEQKRERKAARTLAIITGCFIICWLPFGINNVAHAFCNTEPCGSALFDSLCLWLGYVNSGLNPVIYTVFSPDFRTAFRKILLGHYHTRRCLKC</sequence>
<keyword evidence="3 10" id="KW-0812">Transmembrane</keyword>
<keyword evidence="9 10" id="KW-0807">Transducer</keyword>
<dbReference type="InterPro" id="IPR000276">
    <property type="entry name" value="GPCR_Rhodpsn"/>
</dbReference>
<evidence type="ECO:0000256" key="2">
    <source>
        <dbReference type="ARBA" id="ARBA00022475"/>
    </source>
</evidence>
<dbReference type="GO" id="GO:0043410">
    <property type="term" value="P:positive regulation of MAPK cascade"/>
    <property type="evidence" value="ECO:0007669"/>
    <property type="project" value="TreeGrafter"/>
</dbReference>
<evidence type="ECO:0000256" key="8">
    <source>
        <dbReference type="ARBA" id="ARBA00023170"/>
    </source>
</evidence>
<dbReference type="PANTHER" id="PTHR24248">
    <property type="entry name" value="ADRENERGIC RECEPTOR-RELATED G-PROTEIN COUPLED RECEPTOR"/>
    <property type="match status" value="1"/>
</dbReference>
<dbReference type="Gene3D" id="1.20.1070.10">
    <property type="entry name" value="Rhodopsin 7-helix transmembrane proteins"/>
    <property type="match status" value="2"/>
</dbReference>
<dbReference type="PROSITE" id="PS00237">
    <property type="entry name" value="G_PROTEIN_RECEP_F1_1"/>
    <property type="match status" value="1"/>
</dbReference>
<dbReference type="InterPro" id="IPR017452">
    <property type="entry name" value="GPCR_Rhodpsn_7TM"/>
</dbReference>
<evidence type="ECO:0000256" key="5">
    <source>
        <dbReference type="ARBA" id="ARBA00023040"/>
    </source>
</evidence>
<evidence type="ECO:0000256" key="1">
    <source>
        <dbReference type="ARBA" id="ARBA00004651"/>
    </source>
</evidence>
<dbReference type="SUPFAM" id="SSF81321">
    <property type="entry name" value="Family A G protein-coupled receptor-like"/>
    <property type="match status" value="1"/>
</dbReference>
<dbReference type="PANTHER" id="PTHR24248:SF199">
    <property type="entry name" value="IP13425P-RELATED"/>
    <property type="match status" value="1"/>
</dbReference>
<dbReference type="EMBL" id="KX018827">
    <property type="protein sequence ID" value="ANO38988.1"/>
    <property type="molecule type" value="mRNA"/>
</dbReference>
<evidence type="ECO:0000256" key="7">
    <source>
        <dbReference type="ARBA" id="ARBA00023157"/>
    </source>
</evidence>
<dbReference type="PROSITE" id="PS50262">
    <property type="entry name" value="G_PROTEIN_RECEP_F1_2"/>
    <property type="match status" value="1"/>
</dbReference>
<dbReference type="GO" id="GO:0071880">
    <property type="term" value="P:adenylate cyclase-activating adrenergic receptor signaling pathway"/>
    <property type="evidence" value="ECO:0007669"/>
    <property type="project" value="TreeGrafter"/>
</dbReference>